<comment type="pathway">
    <text evidence="1">Cofactor biosynthesis; adenosylcobalamin biosynthesis.</text>
</comment>
<organism evidence="8 9">
    <name type="scientific">Aeromicrobium halocynthiae</name>
    <dbReference type="NCBI Taxonomy" id="560557"/>
    <lineage>
        <taxon>Bacteria</taxon>
        <taxon>Bacillati</taxon>
        <taxon>Actinomycetota</taxon>
        <taxon>Actinomycetes</taxon>
        <taxon>Propionibacteriales</taxon>
        <taxon>Nocardioidaceae</taxon>
        <taxon>Aeromicrobium</taxon>
    </lineage>
</organism>
<dbReference type="EMBL" id="BAAAPY010000002">
    <property type="protein sequence ID" value="GAA2073719.1"/>
    <property type="molecule type" value="Genomic_DNA"/>
</dbReference>
<reference evidence="9" key="1">
    <citation type="journal article" date="2019" name="Int. J. Syst. Evol. Microbiol.">
        <title>The Global Catalogue of Microorganisms (GCM) 10K type strain sequencing project: providing services to taxonomists for standard genome sequencing and annotation.</title>
        <authorList>
            <consortium name="The Broad Institute Genomics Platform"/>
            <consortium name="The Broad Institute Genome Sequencing Center for Infectious Disease"/>
            <person name="Wu L."/>
            <person name="Ma J."/>
        </authorList>
    </citation>
    <scope>NUCLEOTIDE SEQUENCE [LARGE SCALE GENOMIC DNA]</scope>
    <source>
        <strain evidence="9">JCM 15749</strain>
    </source>
</reference>
<protein>
    <submittedName>
        <fullName evidence="8">Bifunctional cobalt-precorrin-7 (C(5))-methyltransferase/cobalt-precorrin-6B (C(15))-methyltransferase</fullName>
    </submittedName>
</protein>
<dbReference type="InterPro" id="IPR014777">
    <property type="entry name" value="4pyrrole_Mease_sub1"/>
</dbReference>
<dbReference type="Pfam" id="PF00590">
    <property type="entry name" value="TP_methylase"/>
    <property type="match status" value="1"/>
</dbReference>
<evidence type="ECO:0000256" key="2">
    <source>
        <dbReference type="ARBA" id="ARBA00022573"/>
    </source>
</evidence>
<dbReference type="SUPFAM" id="SSF53790">
    <property type="entry name" value="Tetrapyrrole methylase"/>
    <property type="match status" value="1"/>
</dbReference>
<evidence type="ECO:0000256" key="4">
    <source>
        <dbReference type="ARBA" id="ARBA00022679"/>
    </source>
</evidence>
<dbReference type="InterPro" id="IPR035996">
    <property type="entry name" value="4pyrrol_Methylase_sf"/>
</dbReference>
<feature type="region of interest" description="Disordered" evidence="6">
    <location>
        <begin position="424"/>
        <end position="483"/>
    </location>
</feature>
<comment type="caution">
    <text evidence="8">The sequence shown here is derived from an EMBL/GenBank/DDBJ whole genome shotgun (WGS) entry which is preliminary data.</text>
</comment>
<dbReference type="PANTHER" id="PTHR43182:SF1">
    <property type="entry name" value="COBALT-PRECORRIN-7 C(5)-METHYLTRANSFERASE"/>
    <property type="match status" value="1"/>
</dbReference>
<proteinExistence type="predicted"/>
<keyword evidence="4" id="KW-0808">Transferase</keyword>
<dbReference type="InterPro" id="IPR050714">
    <property type="entry name" value="Cobalamin_biosynth_MTase"/>
</dbReference>
<evidence type="ECO:0000313" key="9">
    <source>
        <dbReference type="Proteomes" id="UP001501480"/>
    </source>
</evidence>
<dbReference type="InterPro" id="IPR014008">
    <property type="entry name" value="Cbl_synth_MTase_CbiT"/>
</dbReference>
<keyword evidence="5" id="KW-0949">S-adenosyl-L-methionine</keyword>
<dbReference type="PANTHER" id="PTHR43182">
    <property type="entry name" value="COBALT-PRECORRIN-6B C(15)-METHYLTRANSFERASE (DECARBOXYLATING)"/>
    <property type="match status" value="1"/>
</dbReference>
<dbReference type="InterPro" id="IPR012818">
    <property type="entry name" value="CbiE"/>
</dbReference>
<dbReference type="NCBIfam" id="TIGR02467">
    <property type="entry name" value="CbiE"/>
    <property type="match status" value="1"/>
</dbReference>
<keyword evidence="2" id="KW-0169">Cobalamin biosynthesis</keyword>
<evidence type="ECO:0000256" key="6">
    <source>
        <dbReference type="SAM" id="MobiDB-lite"/>
    </source>
</evidence>
<keyword evidence="3" id="KW-0489">Methyltransferase</keyword>
<dbReference type="CDD" id="cd11644">
    <property type="entry name" value="Precorrin-6Y-MT"/>
    <property type="match status" value="1"/>
</dbReference>
<accession>A0ABP5HGW5</accession>
<evidence type="ECO:0000313" key="8">
    <source>
        <dbReference type="EMBL" id="GAA2073719.1"/>
    </source>
</evidence>
<gene>
    <name evidence="8" type="ORF">GCM10009821_10140</name>
</gene>
<evidence type="ECO:0000256" key="5">
    <source>
        <dbReference type="ARBA" id="ARBA00022691"/>
    </source>
</evidence>
<evidence type="ECO:0000256" key="3">
    <source>
        <dbReference type="ARBA" id="ARBA00022603"/>
    </source>
</evidence>
<name>A0ABP5HGW5_9ACTN</name>
<sequence>MVAARAMPGGAGGAGGTVGAIPRVGYCPAMGKHIVVVGIGADGWDGLDRRRRDAVKGADVVLGGERHLQLLPELVRGQRIAWPSPLRESLPELLDSLEGDVVALGSGDPMLAGIGSTLVDLLGPEAVTVLPGISSVSLALARMRWAGDDVMVVRDHQRLLRQLREGQRAVVLSADGGTPAVLAAELSRAGFGASAMSVHAELGGPQESVRHGLAASWGDDASPQLNLVTVEVHSSGGHTLPAVPGLPDDAFEHDGQITKRDVRASAIARLAPDEGLLWDVGSGAGSVAIEWSRHAPSTRAIAIESLPERAERIARNADTLGVPDVEVVVGRAPDALESLETPVAVFVGGGATDPGLLSTCWRALRPGGRIVVHGVTLETERLLAEWFTLHGGELTRLHVEHVEPIGRFTGWTPARAITQWAATKPEDDAVPVASDDDAEATPSSEEPFADAAGDGLAEPLPSRDEQQSTVESPDADGGSDGRA</sequence>
<feature type="domain" description="Tetrapyrrole methylase" evidence="7">
    <location>
        <begin position="34"/>
        <end position="214"/>
    </location>
</feature>
<dbReference type="Proteomes" id="UP001501480">
    <property type="component" value="Unassembled WGS sequence"/>
</dbReference>
<dbReference type="InterPro" id="IPR000878">
    <property type="entry name" value="4pyrrol_Mease"/>
</dbReference>
<dbReference type="CDD" id="cd02440">
    <property type="entry name" value="AdoMet_MTases"/>
    <property type="match status" value="1"/>
</dbReference>
<evidence type="ECO:0000256" key="1">
    <source>
        <dbReference type="ARBA" id="ARBA00004953"/>
    </source>
</evidence>
<dbReference type="Gene3D" id="3.40.50.150">
    <property type="entry name" value="Vaccinia Virus protein VP39"/>
    <property type="match status" value="1"/>
</dbReference>
<dbReference type="Gene3D" id="3.40.1010.10">
    <property type="entry name" value="Cobalt-precorrin-4 Transmethylase, Domain 1"/>
    <property type="match status" value="1"/>
</dbReference>
<evidence type="ECO:0000259" key="7">
    <source>
        <dbReference type="Pfam" id="PF00590"/>
    </source>
</evidence>
<dbReference type="NCBIfam" id="TIGR02469">
    <property type="entry name" value="CbiT"/>
    <property type="match status" value="1"/>
</dbReference>
<dbReference type="SUPFAM" id="SSF53335">
    <property type="entry name" value="S-adenosyl-L-methionine-dependent methyltransferases"/>
    <property type="match status" value="1"/>
</dbReference>
<dbReference type="InterPro" id="IPR029063">
    <property type="entry name" value="SAM-dependent_MTases_sf"/>
</dbReference>
<keyword evidence="9" id="KW-1185">Reference proteome</keyword>